<dbReference type="Gene3D" id="3.30.450.40">
    <property type="match status" value="1"/>
</dbReference>
<keyword evidence="5" id="KW-1185">Reference proteome</keyword>
<dbReference type="InterPro" id="IPR002048">
    <property type="entry name" value="EF_hand_dom"/>
</dbReference>
<feature type="compositionally biased region" description="Basic residues" evidence="2">
    <location>
        <begin position="959"/>
        <end position="976"/>
    </location>
</feature>
<sequence>MASSVVSSQLTTNSESVCTNERSFPVTIDDESFSTVGEIFALNSSMTSQSTMQESPVLTQSEGISSDSIPIAMATPISPASVQSSGGQMSSYTPDTVLDKEWFRREKSKIEEKLLAVQKLKKQRMQDEKSAAVKLERTLPMDLLAFDWFNENALTSELRVYLIDKLLPTLILGMEKVLLEAEKRGLIESDELDEGRRKFNPINLLAQYLMRNNPRYCNFAEASPYIRGLWKVSEELKRDVYQTEANKLAKLKVEARKKRDEQENIQRRKEEEKAERARLLKLQFSNWLVESGRLQMQLIQNALYSYLEISSHLASDSENVVHYSKELEATDETGITLTVDEYTKYVEGYVHEMSMPEFKQLVHHLDQCAYAFRRTFEREVWRDMFMKLFGSLDTESSGYLDRHRMLHLLEKFWDKLEDEVKGTFHNPRKWPVIELEELDDLYPDSEDESDETVNVSTEEVGSSEWASVPMSTFSDAPPPDEDHDHEDEDKMKVEESRTPGSDENERGSEKDVKEEDEEVAPDAEDRAQAMRSATASSKMTAEDDQTSTKVSSAAGDDAALAPDETAPVEEGTPQEEVKDEAQGETEEEDAVEPSQDVPVKSTKDVAKEKEDQKSEEKVETLELSSQIVEEEKTEKDVEVDEEKLKVDEETQKEPTGSSENAEVEKKEESESAPTESSKLFTTASGLAATLITPAPSTDESTDVGPVNVQFSKEPPRPQVRKTTSVTTVQRKKAEVEVERTWGHDPVLAQVEPVEAERREVADVERMAKADAATEKDSETVITTLAEGSEQVLVQHTADDMRVDDYRPLPVEVKTRPASASRMSVTFAAEPLLLPDCPSAEFFSHYSSRSQSRLTSVFDESQLNESRFMSLLENFLCDDTMHNVVEQLVNFIHGGYVETEEEKLSRLARARREMLSAKHRQMVDSLFNKWDNDGQGHIDNEEVDDILSKYKGGMENSALKKGKQAVRQARKHAPYHDRRRLNRKEFHVYVNAICDAMSGGEEVFDGLVEYATSTVERTYAERVRGDARRKWLQQIQSAAETGGASMDSVYRSVFQTLYKDADSHGNQKKISSYIALLEHNILHPHRGAVLLRYVACTPDNAPFMLGKAFYEDMRGISFYAVRRGKLVHVPRVQSHGRVYFWNPDRDEGVKEGSLVLVPLRDEQRRTYGLIGIDNIDISASSDRSIFASHEINFFQGIAKTFSNSFHHVDLRRKLLRIIDAAMSWVHSRAPRVRTIIIYFVEPDPKSQVGHVLRKMMTADNNTGVTITHARPLRLYRKDNLFRDYLFKCMENSETTSADAYGQRHTAYPLRDDQGRCQCVVDISIGSLRALPRHEMREVQRMLKLLQAANREVMRESQSGEKTVVLEAEERGSDDTRVDIMFDRLMLTDLRENVSKLDTKVFAELKNYKVPPPMIHNILKAVLMLFHHDEEEHKELEDWVNCKQMVTGRLRQRILTYDPTAESESGSDDKETDCVVKSVGGLLKGIAHGAVARHGSRPAQQLYNWAFVCLSLIEHARKMRQSDGQPAVTPVTSASTNTTAESATEPQDDDN</sequence>
<feature type="region of interest" description="Disordered" evidence="2">
    <location>
        <begin position="957"/>
        <end position="976"/>
    </location>
</feature>
<reference evidence="4 5" key="1">
    <citation type="submission" date="2024-02" db="EMBL/GenBank/DDBJ databases">
        <authorList>
            <person name="Daric V."/>
            <person name="Darras S."/>
        </authorList>
    </citation>
    <scope>NUCLEOTIDE SEQUENCE [LARGE SCALE GENOMIC DNA]</scope>
</reference>
<feature type="compositionally biased region" description="Low complexity" evidence="2">
    <location>
        <begin position="1530"/>
        <end position="1543"/>
    </location>
</feature>
<dbReference type="SMART" id="SM00065">
    <property type="entry name" value="GAF"/>
    <property type="match status" value="1"/>
</dbReference>
<proteinExistence type="predicted"/>
<feature type="compositionally biased region" description="Polar residues" evidence="2">
    <location>
        <begin position="673"/>
        <end position="684"/>
    </location>
</feature>
<evidence type="ECO:0000313" key="4">
    <source>
        <dbReference type="EMBL" id="CAK8684544.1"/>
    </source>
</evidence>
<feature type="compositionally biased region" description="Acidic residues" evidence="2">
    <location>
        <begin position="582"/>
        <end position="591"/>
    </location>
</feature>
<feature type="compositionally biased region" description="Basic and acidic residues" evidence="2">
    <location>
        <begin position="629"/>
        <end position="652"/>
    </location>
</feature>
<feature type="region of interest" description="Disordered" evidence="2">
    <location>
        <begin position="441"/>
        <end position="725"/>
    </location>
</feature>
<dbReference type="PANTHER" id="PTHR46788:SF1">
    <property type="entry name" value="EF-HAND CALCIUM-BINDING DOMAIN-CONTAINING PROTEIN 5"/>
    <property type="match status" value="1"/>
</dbReference>
<dbReference type="InterPro" id="IPR003018">
    <property type="entry name" value="GAF"/>
</dbReference>
<accession>A0ABP0G154</accession>
<evidence type="ECO:0000256" key="2">
    <source>
        <dbReference type="SAM" id="MobiDB-lite"/>
    </source>
</evidence>
<dbReference type="Proteomes" id="UP001642483">
    <property type="component" value="Unassembled WGS sequence"/>
</dbReference>
<dbReference type="Gene3D" id="1.20.920.20">
    <property type="match status" value="1"/>
</dbReference>
<dbReference type="Gene3D" id="1.10.238.10">
    <property type="entry name" value="EF-hand"/>
    <property type="match status" value="1"/>
</dbReference>
<feature type="coiled-coil region" evidence="1">
    <location>
        <begin position="241"/>
        <end position="282"/>
    </location>
</feature>
<name>A0ABP0G154_CLALP</name>
<dbReference type="InterPro" id="IPR029016">
    <property type="entry name" value="GAF-like_dom_sf"/>
</dbReference>
<dbReference type="CDD" id="cd22968">
    <property type="entry name" value="DD_EFCAB5"/>
    <property type="match status" value="1"/>
</dbReference>
<evidence type="ECO:0000256" key="1">
    <source>
        <dbReference type="SAM" id="Coils"/>
    </source>
</evidence>
<dbReference type="InterPro" id="IPR011992">
    <property type="entry name" value="EF-hand-dom_pair"/>
</dbReference>
<comment type="caution">
    <text evidence="4">The sequence shown here is derived from an EMBL/GenBank/DDBJ whole genome shotgun (WGS) entry which is preliminary data.</text>
</comment>
<dbReference type="PROSITE" id="PS50222">
    <property type="entry name" value="EF_HAND_2"/>
    <property type="match status" value="1"/>
</dbReference>
<feature type="compositionally biased region" description="Basic and acidic residues" evidence="2">
    <location>
        <begin position="601"/>
        <end position="620"/>
    </location>
</feature>
<dbReference type="PANTHER" id="PTHR46788">
    <property type="entry name" value="EF-HAND CALCIUM-BINDING DOMAIN-CONTAINING PROTEIN 5"/>
    <property type="match status" value="1"/>
</dbReference>
<feature type="domain" description="EF-hand" evidence="3">
    <location>
        <begin position="917"/>
        <end position="952"/>
    </location>
</feature>
<feature type="compositionally biased region" description="Acidic residues" evidence="2">
    <location>
        <begin position="441"/>
        <end position="451"/>
    </location>
</feature>
<feature type="compositionally biased region" description="Basic and acidic residues" evidence="2">
    <location>
        <begin position="488"/>
        <end position="497"/>
    </location>
</feature>
<dbReference type="SUPFAM" id="SSF55781">
    <property type="entry name" value="GAF domain-like"/>
    <property type="match status" value="1"/>
</dbReference>
<feature type="region of interest" description="Disordered" evidence="2">
    <location>
        <begin position="1519"/>
        <end position="1549"/>
    </location>
</feature>
<dbReference type="EMBL" id="CAWYQH010000097">
    <property type="protein sequence ID" value="CAK8684544.1"/>
    <property type="molecule type" value="Genomic_DNA"/>
</dbReference>
<evidence type="ECO:0000259" key="3">
    <source>
        <dbReference type="PROSITE" id="PS50222"/>
    </source>
</evidence>
<feature type="compositionally biased region" description="Basic and acidic residues" evidence="2">
    <location>
        <begin position="503"/>
        <end position="513"/>
    </location>
</feature>
<organism evidence="4 5">
    <name type="scientific">Clavelina lepadiformis</name>
    <name type="common">Light-bulb sea squirt</name>
    <name type="synonym">Ascidia lepadiformis</name>
    <dbReference type="NCBI Taxonomy" id="159417"/>
    <lineage>
        <taxon>Eukaryota</taxon>
        <taxon>Metazoa</taxon>
        <taxon>Chordata</taxon>
        <taxon>Tunicata</taxon>
        <taxon>Ascidiacea</taxon>
        <taxon>Aplousobranchia</taxon>
        <taxon>Clavelinidae</taxon>
        <taxon>Clavelina</taxon>
    </lineage>
</organism>
<protein>
    <recommendedName>
        <fullName evidence="3">EF-hand domain-containing protein</fullName>
    </recommendedName>
</protein>
<evidence type="ECO:0000313" key="5">
    <source>
        <dbReference type="Proteomes" id="UP001642483"/>
    </source>
</evidence>
<gene>
    <name evidence="4" type="ORF">CVLEPA_LOCUS15523</name>
</gene>
<dbReference type="SUPFAM" id="SSF47473">
    <property type="entry name" value="EF-hand"/>
    <property type="match status" value="1"/>
</dbReference>
<feature type="compositionally biased region" description="Acidic residues" evidence="2">
    <location>
        <begin position="478"/>
        <end position="487"/>
    </location>
</feature>
<keyword evidence="1" id="KW-0175">Coiled coil</keyword>